<evidence type="ECO:0000256" key="12">
    <source>
        <dbReference type="ARBA" id="ARBA00077751"/>
    </source>
</evidence>
<protein>
    <recommendedName>
        <fullName evidence="3">[acyl-carrier-protein] S-malonyltransferase</fullName>
        <ecNumber evidence="3">2.3.1.39</ecNumber>
    </recommendedName>
    <alternativeName>
        <fullName evidence="12">[Acyl-carrier-protein] malonyltransferase</fullName>
    </alternativeName>
</protein>
<feature type="compositionally biased region" description="Polar residues" evidence="13">
    <location>
        <begin position="20"/>
        <end position="38"/>
    </location>
</feature>
<dbReference type="SUPFAM" id="SSF55048">
    <property type="entry name" value="Probable ACP-binding domain of malonyl-CoA ACP transacylase"/>
    <property type="match status" value="1"/>
</dbReference>
<evidence type="ECO:0000256" key="7">
    <source>
        <dbReference type="ARBA" id="ARBA00022946"/>
    </source>
</evidence>
<dbReference type="OrthoDB" id="541883at2759"/>
<dbReference type="Gene3D" id="3.40.366.10">
    <property type="entry name" value="Malonyl-Coenzyme A Acyl Carrier Protein, domain 2"/>
    <property type="match status" value="1"/>
</dbReference>
<sequence>MAKYGNDTASERRVDAGLNHSKSIPSNVQPSASSQFPQNAEELKELVQSMTMSSQGEAAPPQDQFPSDMEKYRNWRRDQSRKAFRPKVDPRQTSIILFPGQGSQFVGMGKDTLGYGNAQELFEEASELLKYDLLKVCLNGPESKLSKTIHCQPAIFVTSLAAVEKLREQNPEAIENCVSTAGFSIGEYAALVLAGAMTFSDAVKIVHSRAEAMQKASEEVSSGMMTVFLGNTSKLKTAMLAAREYCRQRCSISKPVCQVANYLSPDCKVIGGHTEALEFISSNAKSFGILRTKRLPVSGAFHTSLMISAETALKRSLNDVSLRLPEIPVYSNVTASRYSHEKKISQSLQKQITSPVKWEQIMHVLYSRPQGEDFPKTYELGPGQQLGTLLRMVNLKAYQSYTNVAV</sequence>
<accession>A0A2T7NJ82</accession>
<evidence type="ECO:0000256" key="2">
    <source>
        <dbReference type="ARBA" id="ARBA00005194"/>
    </source>
</evidence>
<keyword evidence="5" id="KW-0808">Transferase</keyword>
<dbReference type="Gene3D" id="3.30.70.250">
    <property type="entry name" value="Malonyl-CoA ACP transacylase, ACP-binding"/>
    <property type="match status" value="1"/>
</dbReference>
<evidence type="ECO:0000256" key="5">
    <source>
        <dbReference type="ARBA" id="ARBA00022679"/>
    </source>
</evidence>
<dbReference type="Proteomes" id="UP000245119">
    <property type="component" value="Linkage Group LG12"/>
</dbReference>
<organism evidence="15 16">
    <name type="scientific">Pomacea canaliculata</name>
    <name type="common">Golden apple snail</name>
    <dbReference type="NCBI Taxonomy" id="400727"/>
    <lineage>
        <taxon>Eukaryota</taxon>
        <taxon>Metazoa</taxon>
        <taxon>Spiralia</taxon>
        <taxon>Lophotrochozoa</taxon>
        <taxon>Mollusca</taxon>
        <taxon>Gastropoda</taxon>
        <taxon>Caenogastropoda</taxon>
        <taxon>Architaenioglossa</taxon>
        <taxon>Ampullarioidea</taxon>
        <taxon>Ampullariidae</taxon>
        <taxon>Pomacea</taxon>
    </lineage>
</organism>
<dbReference type="OMA" id="AANYNCP"/>
<dbReference type="SMART" id="SM00827">
    <property type="entry name" value="PKS_AT"/>
    <property type="match status" value="1"/>
</dbReference>
<dbReference type="GO" id="GO:0005739">
    <property type="term" value="C:mitochondrion"/>
    <property type="evidence" value="ECO:0007669"/>
    <property type="project" value="UniProtKB-SubCell"/>
</dbReference>
<keyword evidence="10" id="KW-0275">Fatty acid biosynthesis</keyword>
<comment type="subcellular location">
    <subcellularLocation>
        <location evidence="1">Mitochondrion</location>
    </subcellularLocation>
</comment>
<evidence type="ECO:0000256" key="10">
    <source>
        <dbReference type="ARBA" id="ARBA00023160"/>
    </source>
</evidence>
<evidence type="ECO:0000256" key="3">
    <source>
        <dbReference type="ARBA" id="ARBA00013258"/>
    </source>
</evidence>
<evidence type="ECO:0000256" key="8">
    <source>
        <dbReference type="ARBA" id="ARBA00023098"/>
    </source>
</evidence>
<evidence type="ECO:0000256" key="1">
    <source>
        <dbReference type="ARBA" id="ARBA00004173"/>
    </source>
</evidence>
<dbReference type="InterPro" id="IPR052760">
    <property type="entry name" value="Mitochondrial_malonyltrans"/>
</dbReference>
<comment type="similarity">
    <text evidence="11">Belongs to the type II malonyltransferase family.</text>
</comment>
<keyword evidence="6" id="KW-0276">Fatty acid metabolism</keyword>
<comment type="caution">
    <text evidence="15">The sequence shown here is derived from an EMBL/GenBank/DDBJ whole genome shotgun (WGS) entry which is preliminary data.</text>
</comment>
<evidence type="ECO:0000313" key="16">
    <source>
        <dbReference type="Proteomes" id="UP000245119"/>
    </source>
</evidence>
<gene>
    <name evidence="15" type="ORF">C0Q70_19387</name>
</gene>
<name>A0A2T7NJ82_POMCA</name>
<evidence type="ECO:0000259" key="14">
    <source>
        <dbReference type="SMART" id="SM00827"/>
    </source>
</evidence>
<dbReference type="InterPro" id="IPR016036">
    <property type="entry name" value="Malonyl_transacylase_ACP-bd"/>
</dbReference>
<evidence type="ECO:0000256" key="13">
    <source>
        <dbReference type="SAM" id="MobiDB-lite"/>
    </source>
</evidence>
<dbReference type="PANTHER" id="PTHR47170:SF2">
    <property type="entry name" value="MALONYL-COA:ACP TRANSACYLASE (MAT) DOMAIN-CONTAINING PROTEIN"/>
    <property type="match status" value="1"/>
</dbReference>
<evidence type="ECO:0000256" key="9">
    <source>
        <dbReference type="ARBA" id="ARBA00023128"/>
    </source>
</evidence>
<dbReference type="EC" id="2.3.1.39" evidence="3"/>
<keyword evidence="16" id="KW-1185">Reference proteome</keyword>
<dbReference type="EMBL" id="PZQS01000012">
    <property type="protein sequence ID" value="PVD21218.1"/>
    <property type="molecule type" value="Genomic_DNA"/>
</dbReference>
<keyword evidence="8" id="KW-0443">Lipid metabolism</keyword>
<dbReference type="SUPFAM" id="SSF52151">
    <property type="entry name" value="FabD/lysophospholipase-like"/>
    <property type="match status" value="1"/>
</dbReference>
<proteinExistence type="inferred from homology"/>
<dbReference type="InterPro" id="IPR016035">
    <property type="entry name" value="Acyl_Trfase/lysoPLipase"/>
</dbReference>
<feature type="region of interest" description="Disordered" evidence="13">
    <location>
        <begin position="1"/>
        <end position="69"/>
    </location>
</feature>
<feature type="domain" description="Malonyl-CoA:ACP transacylase (MAT)" evidence="14">
    <location>
        <begin position="97"/>
        <end position="392"/>
    </location>
</feature>
<keyword evidence="9" id="KW-0496">Mitochondrion</keyword>
<dbReference type="UniPathway" id="UPA00094"/>
<evidence type="ECO:0000256" key="6">
    <source>
        <dbReference type="ARBA" id="ARBA00022832"/>
    </source>
</evidence>
<dbReference type="InterPro" id="IPR001227">
    <property type="entry name" value="Ac_transferase_dom_sf"/>
</dbReference>
<dbReference type="InterPro" id="IPR014043">
    <property type="entry name" value="Acyl_transferase_dom"/>
</dbReference>
<evidence type="ECO:0000313" key="15">
    <source>
        <dbReference type="EMBL" id="PVD21218.1"/>
    </source>
</evidence>
<dbReference type="GO" id="GO:0004314">
    <property type="term" value="F:[acyl-carrier-protein] S-malonyltransferase activity"/>
    <property type="evidence" value="ECO:0007669"/>
    <property type="project" value="UniProtKB-EC"/>
</dbReference>
<keyword evidence="4" id="KW-0444">Lipid biosynthesis</keyword>
<dbReference type="PANTHER" id="PTHR47170">
    <property type="entry name" value="MALONYL-COA ACP TRANSACYLASE, ACP-BINDING"/>
    <property type="match status" value="1"/>
</dbReference>
<dbReference type="GO" id="GO:0006633">
    <property type="term" value="P:fatty acid biosynthetic process"/>
    <property type="evidence" value="ECO:0007669"/>
    <property type="project" value="UniProtKB-UniPathway"/>
</dbReference>
<dbReference type="AlphaFoldDB" id="A0A2T7NJ82"/>
<dbReference type="Pfam" id="PF00698">
    <property type="entry name" value="Acyl_transf_1"/>
    <property type="match status" value="1"/>
</dbReference>
<evidence type="ECO:0000256" key="4">
    <source>
        <dbReference type="ARBA" id="ARBA00022516"/>
    </source>
</evidence>
<dbReference type="FunFam" id="3.30.70.250:FF:000005">
    <property type="entry name" value="Malonyl-CoA-acyl carrier protein transacylase, mitochondrial"/>
    <property type="match status" value="1"/>
</dbReference>
<reference evidence="15 16" key="1">
    <citation type="submission" date="2018-04" db="EMBL/GenBank/DDBJ databases">
        <title>The genome of golden apple snail Pomacea canaliculata provides insight into stress tolerance and invasive adaptation.</title>
        <authorList>
            <person name="Liu C."/>
            <person name="Liu B."/>
            <person name="Ren Y."/>
            <person name="Zhang Y."/>
            <person name="Wang H."/>
            <person name="Li S."/>
            <person name="Jiang F."/>
            <person name="Yin L."/>
            <person name="Zhang G."/>
            <person name="Qian W."/>
            <person name="Fan W."/>
        </authorList>
    </citation>
    <scope>NUCLEOTIDE SEQUENCE [LARGE SCALE GENOMIC DNA]</scope>
    <source>
        <strain evidence="15">SZHN2017</strain>
        <tissue evidence="15">Muscle</tissue>
    </source>
</reference>
<keyword evidence="7" id="KW-0809">Transit peptide</keyword>
<dbReference type="STRING" id="400727.A0A2T7NJ82"/>
<evidence type="ECO:0000256" key="11">
    <source>
        <dbReference type="ARBA" id="ARBA00061523"/>
    </source>
</evidence>
<comment type="pathway">
    <text evidence="2">Lipid metabolism; fatty acid biosynthesis.</text>
</comment>